<keyword evidence="5 9" id="KW-1133">Transmembrane helix</keyword>
<dbReference type="NCBIfam" id="NF038066">
    <property type="entry name" value="MptB"/>
    <property type="match status" value="1"/>
</dbReference>
<comment type="similarity">
    <text evidence="7">Belongs to the MptA/B family.</text>
</comment>
<feature type="transmembrane region" description="Helical" evidence="9">
    <location>
        <begin position="164"/>
        <end position="185"/>
    </location>
</feature>
<dbReference type="RefSeq" id="WP_267566428.1">
    <property type="nucleotide sequence ID" value="NZ_JAPNTZ010000010.1"/>
</dbReference>
<feature type="transmembrane region" description="Helical" evidence="9">
    <location>
        <begin position="381"/>
        <end position="399"/>
    </location>
</feature>
<evidence type="ECO:0000256" key="2">
    <source>
        <dbReference type="ARBA" id="ARBA00022676"/>
    </source>
</evidence>
<feature type="transmembrane region" description="Helical" evidence="9">
    <location>
        <begin position="192"/>
        <end position="211"/>
    </location>
</feature>
<feature type="transmembrane region" description="Helical" evidence="9">
    <location>
        <begin position="7"/>
        <end position="27"/>
    </location>
</feature>
<comment type="caution">
    <text evidence="10">The sequence shown here is derived from an EMBL/GenBank/DDBJ whole genome shotgun (WGS) entry which is preliminary data.</text>
</comment>
<dbReference type="EMBL" id="JAPNTZ010000010">
    <property type="protein sequence ID" value="MCY1142044.1"/>
    <property type="molecule type" value="Genomic_DNA"/>
</dbReference>
<keyword evidence="4 9" id="KW-0812">Transmembrane</keyword>
<keyword evidence="2 10" id="KW-0328">Glycosyltransferase</keyword>
<protein>
    <submittedName>
        <fullName evidence="10">Polyprenol phosphomannose-dependent alpha 1,6 mannosyltransferase MptB</fullName>
    </submittedName>
</protein>
<keyword evidence="11" id="KW-1185">Reference proteome</keyword>
<feature type="transmembrane region" description="Helical" evidence="9">
    <location>
        <begin position="318"/>
        <end position="337"/>
    </location>
</feature>
<reference evidence="10" key="1">
    <citation type="submission" date="2022-11" db="EMBL/GenBank/DDBJ databases">
        <authorList>
            <person name="Somphong A."/>
            <person name="Phongsopitanun W."/>
        </authorList>
    </citation>
    <scope>NUCLEOTIDE SEQUENCE</scope>
    <source>
        <strain evidence="10">Pm04-4</strain>
    </source>
</reference>
<keyword evidence="6 9" id="KW-0472">Membrane</keyword>
<evidence type="ECO:0000313" key="11">
    <source>
        <dbReference type="Proteomes" id="UP001151002"/>
    </source>
</evidence>
<gene>
    <name evidence="10" type="primary">mptB</name>
    <name evidence="10" type="ORF">OWR29_28965</name>
</gene>
<evidence type="ECO:0000256" key="9">
    <source>
        <dbReference type="SAM" id="Phobius"/>
    </source>
</evidence>
<feature type="region of interest" description="Disordered" evidence="8">
    <location>
        <begin position="272"/>
        <end position="296"/>
    </location>
</feature>
<feature type="transmembrane region" description="Helical" evidence="9">
    <location>
        <begin position="240"/>
        <end position="264"/>
    </location>
</feature>
<evidence type="ECO:0000256" key="1">
    <source>
        <dbReference type="ARBA" id="ARBA00004141"/>
    </source>
</evidence>
<keyword evidence="3" id="KW-0808">Transferase</keyword>
<comment type="subcellular location">
    <subcellularLocation>
        <location evidence="1">Membrane</location>
        <topology evidence="1">Multi-pass membrane protein</topology>
    </subcellularLocation>
</comment>
<proteinExistence type="inferred from homology"/>
<feature type="transmembrane region" description="Helical" evidence="9">
    <location>
        <begin position="47"/>
        <end position="68"/>
    </location>
</feature>
<evidence type="ECO:0000256" key="3">
    <source>
        <dbReference type="ARBA" id="ARBA00022679"/>
    </source>
</evidence>
<dbReference type="GO" id="GO:0016757">
    <property type="term" value="F:glycosyltransferase activity"/>
    <property type="evidence" value="ECO:0007669"/>
    <property type="project" value="UniProtKB-KW"/>
</dbReference>
<evidence type="ECO:0000256" key="8">
    <source>
        <dbReference type="SAM" id="MobiDB-lite"/>
    </source>
</evidence>
<dbReference type="InterPro" id="IPR049829">
    <property type="entry name" value="MptA/B-like"/>
</dbReference>
<accession>A0ABT4B6B3</accession>
<evidence type="ECO:0000256" key="5">
    <source>
        <dbReference type="ARBA" id="ARBA00022989"/>
    </source>
</evidence>
<organism evidence="10 11">
    <name type="scientific">Paractinoplanes pyxinae</name>
    <dbReference type="NCBI Taxonomy" id="2997416"/>
    <lineage>
        <taxon>Bacteria</taxon>
        <taxon>Bacillati</taxon>
        <taxon>Actinomycetota</taxon>
        <taxon>Actinomycetes</taxon>
        <taxon>Micromonosporales</taxon>
        <taxon>Micromonosporaceae</taxon>
        <taxon>Paractinoplanes</taxon>
    </lineage>
</organism>
<evidence type="ECO:0000256" key="4">
    <source>
        <dbReference type="ARBA" id="ARBA00022692"/>
    </source>
</evidence>
<dbReference type="Proteomes" id="UP001151002">
    <property type="component" value="Unassembled WGS sequence"/>
</dbReference>
<sequence>MPRPAVVRYSGLAGSVSLAVAAWLGGATNPWQPTVTPGTIFAGDNGVLLPLAWLVGTGLLIAAWVLGVRAVPSARWAYVTAGLWMLPLLAFLPLGSYDAYSYACQGWQQSAGLDPYAGGVDLLGCPWADAVAPTWRDAPAPYGPLFLVLAGIAAKTSSLAGTLVGLRVIALIGIALIAVSLPVLARRGNVPLGRAVWLVLACPLVPIHLISGAHNDALMVGLMVAGLALAVTRKGWAAGALLGLAVAVKATAVVVVPFALLLMLDRRMRPVDNSGSPSEAPVDNSAVLSPSTRSVAPVPGRAGEAVANGPKISAAPAAAWRAIVALVGGLLIALGVVSLVSGRGLGWVTALSGSGVSVQWTSLPTAIGMTIDLVGPDAVPVTRVIGIVALAVVLAYLWWRARQRDALLYAGYALAATVLLAPVFHPWYAFWPLAVLGATLHQHLRWLVVPCAVASALCLPDGYNLALAVKTQGAVAMTAFIVYFAWKSVHEAKNRAAERRRADHDLHRLSRPDA</sequence>
<feature type="transmembrane region" description="Helical" evidence="9">
    <location>
        <begin position="75"/>
        <end position="92"/>
    </location>
</feature>
<feature type="transmembrane region" description="Helical" evidence="9">
    <location>
        <begin position="406"/>
        <end position="428"/>
    </location>
</feature>
<evidence type="ECO:0000313" key="10">
    <source>
        <dbReference type="EMBL" id="MCY1142044.1"/>
    </source>
</evidence>
<dbReference type="Pfam" id="PF26314">
    <property type="entry name" value="MptA_B_family"/>
    <property type="match status" value="1"/>
</dbReference>
<evidence type="ECO:0000256" key="7">
    <source>
        <dbReference type="ARBA" id="ARBA00043987"/>
    </source>
</evidence>
<feature type="transmembrane region" description="Helical" evidence="9">
    <location>
        <begin position="465"/>
        <end position="486"/>
    </location>
</feature>
<evidence type="ECO:0000256" key="6">
    <source>
        <dbReference type="ARBA" id="ARBA00023136"/>
    </source>
</evidence>
<name>A0ABT4B6B3_9ACTN</name>